<proteinExistence type="predicted"/>
<organism evidence="2 3">
    <name type="scientific">Methylobacterium gnaphalii</name>
    <dbReference type="NCBI Taxonomy" id="1010610"/>
    <lineage>
        <taxon>Bacteria</taxon>
        <taxon>Pseudomonadati</taxon>
        <taxon>Pseudomonadota</taxon>
        <taxon>Alphaproteobacteria</taxon>
        <taxon>Hyphomicrobiales</taxon>
        <taxon>Methylobacteriaceae</taxon>
        <taxon>Methylobacterium</taxon>
    </lineage>
</organism>
<feature type="region of interest" description="Disordered" evidence="1">
    <location>
        <begin position="97"/>
        <end position="156"/>
    </location>
</feature>
<comment type="caution">
    <text evidence="2">The sequence shown here is derived from an EMBL/GenBank/DDBJ whole genome shotgun (WGS) entry which is preliminary data.</text>
</comment>
<gene>
    <name evidence="2" type="ORF">MGN01_43050</name>
</gene>
<protein>
    <submittedName>
        <fullName evidence="2">Uncharacterized protein</fullName>
    </submittedName>
</protein>
<evidence type="ECO:0000313" key="2">
    <source>
        <dbReference type="EMBL" id="GEP12460.1"/>
    </source>
</evidence>
<sequence length="245" mass="25917">MARKANKAGARGMGSGRADGRLRTTLIVDRRLVTALKVIAVDRQCAVNDIIVEAIEAVVSAYHAGQPSRAGPDDTAWVTTTLTGLRREIERLAARVDALEARPGRSPTSRGDNKAVPSLHPKPEAVPGPERDASPAPATRRGEDAAPGSQPRPHLDAAGVRREAAALIEEHGAPMAHRALLTALAARFTLPGQDASENLRTILVHPRAKGFVLIKGQGYALEEQADAVTQTAKRRDPSRSGSSAP</sequence>
<keyword evidence="3" id="KW-1185">Reference proteome</keyword>
<reference evidence="2 3" key="1">
    <citation type="submission" date="2019-07" db="EMBL/GenBank/DDBJ databases">
        <title>Whole genome shotgun sequence of Methylobacterium gnaphalii NBRC 107716.</title>
        <authorList>
            <person name="Hosoyama A."/>
            <person name="Uohara A."/>
            <person name="Ohji S."/>
            <person name="Ichikawa N."/>
        </authorList>
    </citation>
    <scope>NUCLEOTIDE SEQUENCE [LARGE SCALE GENOMIC DNA]</scope>
    <source>
        <strain evidence="2 3">NBRC 107716</strain>
    </source>
</reference>
<dbReference type="OrthoDB" id="8448193at2"/>
<dbReference type="RefSeq" id="WP_147048826.1">
    <property type="nucleotide sequence ID" value="NZ_BJZV01000042.1"/>
</dbReference>
<accession>A0A512JR87</accession>
<dbReference type="AlphaFoldDB" id="A0A512JR87"/>
<evidence type="ECO:0000256" key="1">
    <source>
        <dbReference type="SAM" id="MobiDB-lite"/>
    </source>
</evidence>
<evidence type="ECO:0000313" key="3">
    <source>
        <dbReference type="Proteomes" id="UP000321750"/>
    </source>
</evidence>
<name>A0A512JR87_9HYPH</name>
<dbReference type="EMBL" id="BJZV01000042">
    <property type="protein sequence ID" value="GEP12460.1"/>
    <property type="molecule type" value="Genomic_DNA"/>
</dbReference>
<feature type="region of interest" description="Disordered" evidence="1">
    <location>
        <begin position="226"/>
        <end position="245"/>
    </location>
</feature>
<dbReference type="Proteomes" id="UP000321750">
    <property type="component" value="Unassembled WGS sequence"/>
</dbReference>